<evidence type="ECO:0000313" key="2">
    <source>
        <dbReference type="EMBL" id="JAE06198.1"/>
    </source>
</evidence>
<accession>A0A0A9FD71</accession>
<protein>
    <recommendedName>
        <fullName evidence="3">BRCT domain-containing protein</fullName>
    </recommendedName>
</protein>
<name>A0A0A9FD71_ARUDO</name>
<dbReference type="EMBL" id="GBRH01191698">
    <property type="protein sequence ID" value="JAE06198.1"/>
    <property type="molecule type" value="Transcribed_RNA"/>
</dbReference>
<feature type="compositionally biased region" description="Basic and acidic residues" evidence="1">
    <location>
        <begin position="80"/>
        <end position="101"/>
    </location>
</feature>
<reference evidence="2" key="1">
    <citation type="submission" date="2014-09" db="EMBL/GenBank/DDBJ databases">
        <authorList>
            <person name="Magalhaes I.L.F."/>
            <person name="Oliveira U."/>
            <person name="Santos F.R."/>
            <person name="Vidigal T.H.D.A."/>
            <person name="Brescovit A.D."/>
            <person name="Santos A.J."/>
        </authorList>
    </citation>
    <scope>NUCLEOTIDE SEQUENCE</scope>
    <source>
        <tissue evidence="2">Shoot tissue taken approximately 20 cm above the soil surface</tissue>
    </source>
</reference>
<organism evidence="2">
    <name type="scientific">Arundo donax</name>
    <name type="common">Giant reed</name>
    <name type="synonym">Donax arundinaceus</name>
    <dbReference type="NCBI Taxonomy" id="35708"/>
    <lineage>
        <taxon>Eukaryota</taxon>
        <taxon>Viridiplantae</taxon>
        <taxon>Streptophyta</taxon>
        <taxon>Embryophyta</taxon>
        <taxon>Tracheophyta</taxon>
        <taxon>Spermatophyta</taxon>
        <taxon>Magnoliopsida</taxon>
        <taxon>Liliopsida</taxon>
        <taxon>Poales</taxon>
        <taxon>Poaceae</taxon>
        <taxon>PACMAD clade</taxon>
        <taxon>Arundinoideae</taxon>
        <taxon>Arundineae</taxon>
        <taxon>Arundo</taxon>
    </lineage>
</organism>
<evidence type="ECO:0008006" key="3">
    <source>
        <dbReference type="Google" id="ProtNLM"/>
    </source>
</evidence>
<proteinExistence type="predicted"/>
<dbReference type="AlphaFoldDB" id="A0A0A9FD71"/>
<sequence>MDAKALLRELDAAWLHCFRGSTVSFGWLEESLKAGERLPEYKFAINYEEEFKPKKAAVTGDSGTSQAAKRSKMSSEDPGNDQRTRGEDRENELAAGGHKDASAQMNEDSGGEKRSNQYASSQSSSGGTKDTVGSHGSFDIEEASSGGPSIYAPADLNRNITKIFGRLIDIYRGKCTLLANPLIH</sequence>
<reference evidence="2" key="2">
    <citation type="journal article" date="2015" name="Data Brief">
        <title>Shoot transcriptome of the giant reed, Arundo donax.</title>
        <authorList>
            <person name="Barrero R.A."/>
            <person name="Guerrero F.D."/>
            <person name="Moolhuijzen P."/>
            <person name="Goolsby J.A."/>
            <person name="Tidwell J."/>
            <person name="Bellgard S.E."/>
            <person name="Bellgard M.I."/>
        </authorList>
    </citation>
    <scope>NUCLEOTIDE SEQUENCE</scope>
    <source>
        <tissue evidence="2">Shoot tissue taken approximately 20 cm above the soil surface</tissue>
    </source>
</reference>
<feature type="region of interest" description="Disordered" evidence="1">
    <location>
        <begin position="56"/>
        <end position="153"/>
    </location>
</feature>
<evidence type="ECO:0000256" key="1">
    <source>
        <dbReference type="SAM" id="MobiDB-lite"/>
    </source>
</evidence>